<dbReference type="InterPro" id="IPR051012">
    <property type="entry name" value="CellSynth/LPSAsmb/PSIAsmb"/>
</dbReference>
<dbReference type="eggNOG" id="COG0457">
    <property type="taxonomic scope" value="Bacteria"/>
</dbReference>
<dbReference type="PROSITE" id="PS50005">
    <property type="entry name" value="TPR"/>
    <property type="match status" value="1"/>
</dbReference>
<dbReference type="EMBL" id="CP000230">
    <property type="protein sequence ID" value="ABC23892.1"/>
    <property type="molecule type" value="Genomic_DNA"/>
</dbReference>
<dbReference type="EnsemblBacteria" id="ABC23892">
    <property type="protein sequence ID" value="ABC23892"/>
    <property type="gene ID" value="Rru_A3097"/>
</dbReference>
<evidence type="ECO:0000256" key="4">
    <source>
        <dbReference type="SAM" id="SignalP"/>
    </source>
</evidence>
<sequence length="933" mass="98873">MARSLKRFWSTTSALALVLALAACNDEAKDKARASAKAYDSAITAWRAGDQKAALIHVSNALKAAPDNRDAKILMGEITLSGGDVWSGEKLLKEVRDGGAPAETWLRPLAKSLILQQKFDEALTLARSIPETELVGAVKTIEGLALFGKGQDGAARLALDKALDIDPADKDALIGAAQIETMAGHQDAARALLARAAAAAPDDVDVLVAQADTALSANDPAAAEGLFSQAAARLPLNPLIRLSLAQAQIEAGKNAEARQTLNTVLADIPAHPWALYLRGLTAYRTNDMTAADKDLTAALALAKTLRPAIFLAGVVKYNIGEYEQASRLLAGLTETEGKSNKTADAVRAAALLKLGRDDESYRLLRPLAAGDGETADLYAMAAVAAQGAAAMADSEGYYQKAVVLRPDDPALLTNLGIVKLARGDTTAGEDTLNRAAELEGDDKKALLLLFSSLLQKKDFDKAEALAGDTKRKYPDRAWGWTMDGMIQASRGDTAMARAAFETAVRKEPTAGDAVRNLALTALQSGDTEGARGVVEGYLRTNAGDSAMAMIAAAVANKRNDLVAVEKWLRQALERDPANMEAASNLASLLTSTSRPQAAIIVAQDALRISPDTPAVMEALGKAQLLIGDYTAAADVLRRAVAIKPSGLTYYLLATAYLNLNDPPRLKEALESVVKLQPDHVDSRVMLATMIVDGGSLSDAKTAVEGVTTDFPGDPRAQEVRARYLAKAEGPASAITFLEASLTDPNTRPRNLVMLLASAYNEKGDGAKASSLLEDWVAKNPDDYPGRLSLATQQIAANQLEKAKTTLEKGLERVPNDWIARNNLAEVMLRLGQTSAAYDQIVIARRSGGPQPALLDTEGQILLKMGKASEAVEILRLATIDRNAPPTYGLHLAQALAAAGKKDEAGERLRALLDKNNAFEGAEQARALLSELQG</sequence>
<dbReference type="PANTHER" id="PTHR45586:SF1">
    <property type="entry name" value="LIPOPOLYSACCHARIDE ASSEMBLY PROTEIN B"/>
    <property type="match status" value="1"/>
</dbReference>
<keyword evidence="4" id="KW-0732">Signal</keyword>
<evidence type="ECO:0000256" key="2">
    <source>
        <dbReference type="ARBA" id="ARBA00022803"/>
    </source>
</evidence>
<dbReference type="SUPFAM" id="SSF48452">
    <property type="entry name" value="TPR-like"/>
    <property type="match status" value="4"/>
</dbReference>
<feature type="signal peptide" evidence="4">
    <location>
        <begin position="1"/>
        <end position="28"/>
    </location>
</feature>
<accession>Q2RPQ3</accession>
<organism evidence="6 7">
    <name type="scientific">Rhodospirillum rubrum (strain ATCC 11170 / ATH 1.1.1 / DSM 467 / LMG 4362 / NCIMB 8255 / S1)</name>
    <dbReference type="NCBI Taxonomy" id="269796"/>
    <lineage>
        <taxon>Bacteria</taxon>
        <taxon>Pseudomonadati</taxon>
        <taxon>Pseudomonadota</taxon>
        <taxon>Alphaproteobacteria</taxon>
        <taxon>Rhodospirillales</taxon>
        <taxon>Rhodospirillaceae</taxon>
        <taxon>Rhodospirillum</taxon>
    </lineage>
</organism>
<dbReference type="Proteomes" id="UP000001929">
    <property type="component" value="Chromosome"/>
</dbReference>
<dbReference type="Pfam" id="PF09976">
    <property type="entry name" value="TPR_21"/>
    <property type="match status" value="1"/>
</dbReference>
<keyword evidence="7" id="KW-1185">Reference proteome</keyword>
<reference evidence="6 7" key="1">
    <citation type="journal article" date="2011" name="Stand. Genomic Sci.">
        <title>Complete genome sequence of Rhodospirillum rubrum type strain (S1).</title>
        <authorList>
            <person name="Munk A.C."/>
            <person name="Copeland A."/>
            <person name="Lucas S."/>
            <person name="Lapidus A."/>
            <person name="Del Rio T.G."/>
            <person name="Barry K."/>
            <person name="Detter J.C."/>
            <person name="Hammon N."/>
            <person name="Israni S."/>
            <person name="Pitluck S."/>
            <person name="Brettin T."/>
            <person name="Bruce D."/>
            <person name="Han C."/>
            <person name="Tapia R."/>
            <person name="Gilna P."/>
            <person name="Schmutz J."/>
            <person name="Larimer F."/>
            <person name="Land M."/>
            <person name="Kyrpides N.C."/>
            <person name="Mavromatis K."/>
            <person name="Richardson P."/>
            <person name="Rohde M."/>
            <person name="Goker M."/>
            <person name="Klenk H.P."/>
            <person name="Zhang Y."/>
            <person name="Roberts G.P."/>
            <person name="Reslewic S."/>
            <person name="Schwartz D.C."/>
        </authorList>
    </citation>
    <scope>NUCLEOTIDE SEQUENCE [LARGE SCALE GENOMIC DNA]</scope>
    <source>
        <strain evidence="7">ATCC 11170 / ATH 1.1.1 / DSM 467 / LMG 4362 / NCIMB 8255 / S1</strain>
    </source>
</reference>
<dbReference type="Pfam" id="PF13181">
    <property type="entry name" value="TPR_8"/>
    <property type="match status" value="1"/>
</dbReference>
<dbReference type="PATRIC" id="fig|269796.9.peg.3210"/>
<dbReference type="InterPro" id="IPR018704">
    <property type="entry name" value="SecYEG/CpoB_TPR"/>
</dbReference>
<dbReference type="PROSITE" id="PS51257">
    <property type="entry name" value="PROKAR_LIPOPROTEIN"/>
    <property type="match status" value="1"/>
</dbReference>
<dbReference type="PhylomeDB" id="Q2RPQ3"/>
<dbReference type="Pfam" id="PF14559">
    <property type="entry name" value="TPR_19"/>
    <property type="match status" value="1"/>
</dbReference>
<evidence type="ECO:0000313" key="6">
    <source>
        <dbReference type="EMBL" id="ABC23892.1"/>
    </source>
</evidence>
<dbReference type="STRING" id="269796.Rru_A3097"/>
<protein>
    <recommendedName>
        <fullName evidence="5">Ancillary SecYEG translocon subunit/Cell division coordinator CpoB TPR domain-containing protein</fullName>
    </recommendedName>
</protein>
<dbReference type="AlphaFoldDB" id="Q2RPQ3"/>
<evidence type="ECO:0000259" key="5">
    <source>
        <dbReference type="Pfam" id="PF09976"/>
    </source>
</evidence>
<feature type="repeat" description="TPR" evidence="3">
    <location>
        <begin position="613"/>
        <end position="646"/>
    </location>
</feature>
<dbReference type="KEGG" id="rru:Rru_A3097"/>
<dbReference type="SMART" id="SM00028">
    <property type="entry name" value="TPR"/>
    <property type="match status" value="13"/>
</dbReference>
<dbReference type="InterPro" id="IPR019734">
    <property type="entry name" value="TPR_rpt"/>
</dbReference>
<dbReference type="Pfam" id="PF13432">
    <property type="entry name" value="TPR_16"/>
    <property type="match status" value="2"/>
</dbReference>
<evidence type="ECO:0000313" key="7">
    <source>
        <dbReference type="Proteomes" id="UP000001929"/>
    </source>
</evidence>
<feature type="chain" id="PRO_5004214757" description="Ancillary SecYEG translocon subunit/Cell division coordinator CpoB TPR domain-containing protein" evidence="4">
    <location>
        <begin position="29"/>
        <end position="933"/>
    </location>
</feature>
<evidence type="ECO:0000256" key="3">
    <source>
        <dbReference type="PROSITE-ProRule" id="PRU00339"/>
    </source>
</evidence>
<gene>
    <name evidence="6" type="ordered locus">Rru_A3097</name>
</gene>
<dbReference type="InterPro" id="IPR011990">
    <property type="entry name" value="TPR-like_helical_dom_sf"/>
</dbReference>
<dbReference type="RefSeq" id="WP_011390845.1">
    <property type="nucleotide sequence ID" value="NC_007643.1"/>
</dbReference>
<keyword evidence="1" id="KW-0677">Repeat</keyword>
<dbReference type="HOGENOM" id="CLU_007251_0_1_5"/>
<dbReference type="Gene3D" id="1.25.40.10">
    <property type="entry name" value="Tetratricopeptide repeat domain"/>
    <property type="match status" value="4"/>
</dbReference>
<dbReference type="InterPro" id="IPR014266">
    <property type="entry name" value="PEP-CTERM_TPR_PrsT"/>
</dbReference>
<keyword evidence="2 3" id="KW-0802">TPR repeat</keyword>
<proteinExistence type="predicted"/>
<dbReference type="PANTHER" id="PTHR45586">
    <property type="entry name" value="TPR REPEAT-CONTAINING PROTEIN PA4667"/>
    <property type="match status" value="1"/>
</dbReference>
<name>Q2RPQ3_RHORT</name>
<feature type="domain" description="Ancillary SecYEG translocon subunit/Cell division coordinator CpoB TPR" evidence="5">
    <location>
        <begin position="762"/>
        <end position="871"/>
    </location>
</feature>
<dbReference type="NCBIfam" id="TIGR02917">
    <property type="entry name" value="PEP_TPR_lipo"/>
    <property type="match status" value="1"/>
</dbReference>
<evidence type="ECO:0000256" key="1">
    <source>
        <dbReference type="ARBA" id="ARBA00022737"/>
    </source>
</evidence>